<feature type="binding site" evidence="11">
    <location>
        <position position="43"/>
    </location>
    <ligand>
        <name>Mg(2+)</name>
        <dbReference type="ChEBI" id="CHEBI:18420"/>
    </ligand>
</feature>
<dbReference type="Gene3D" id="3.40.1350.10">
    <property type="match status" value="1"/>
</dbReference>
<dbReference type="AlphaFoldDB" id="A0A830DY05"/>
<comment type="catalytic activity">
    <reaction evidence="10 11">
        <text>Endonucleolytic cleavage at a junction such as a reciprocal single-stranded crossover between two homologous DNA duplexes (Holliday junction).</text>
        <dbReference type="EC" id="3.1.21.10"/>
    </reaction>
</comment>
<accession>A0A830DY05</accession>
<evidence type="ECO:0000313" key="12">
    <source>
        <dbReference type="EMBL" id="BDR92132.1"/>
    </source>
</evidence>
<dbReference type="Proteomes" id="UP001060771">
    <property type="component" value="Chromosome"/>
</dbReference>
<keyword evidence="9 11" id="KW-0234">DNA repair</keyword>
<reference evidence="12" key="4">
    <citation type="journal article" date="2023" name="Microbiol. Resour. Announc.">
        <title>Complete Genome Sequence of Vulcanisaeta souniana Strain IC-059, a Hyperthermophilic Archaeon Isolated from Hot Spring Water in Japan.</title>
        <authorList>
            <person name="Kato S."/>
            <person name="Itoh T."/>
            <person name="Wu L."/>
            <person name="Ma J."/>
            <person name="Ohkuma M."/>
        </authorList>
    </citation>
    <scope>NUCLEOTIDE SEQUENCE</scope>
    <source>
        <strain evidence="12">JCM 11219</strain>
    </source>
</reference>
<keyword evidence="7 11" id="KW-0238">DNA-binding</keyword>
<feature type="site" description="Transition state stabilizer" evidence="11">
    <location>
        <position position="58"/>
    </location>
</feature>
<dbReference type="InterPro" id="IPR014428">
    <property type="entry name" value="Hjc_arc"/>
</dbReference>
<keyword evidence="15" id="KW-1185">Reference proteome</keyword>
<keyword evidence="4 11" id="KW-0227">DNA damage</keyword>
<keyword evidence="13" id="KW-0547">Nucleotide-binding</keyword>
<dbReference type="GO" id="GO:0006281">
    <property type="term" value="P:DNA repair"/>
    <property type="evidence" value="ECO:0007669"/>
    <property type="project" value="UniProtKB-UniRule"/>
</dbReference>
<evidence type="ECO:0000256" key="7">
    <source>
        <dbReference type="ARBA" id="ARBA00023125"/>
    </source>
</evidence>
<dbReference type="Proteomes" id="UP000657075">
    <property type="component" value="Unassembled WGS sequence"/>
</dbReference>
<feature type="binding site" evidence="11">
    <location>
        <position position="12"/>
    </location>
    <ligand>
        <name>Mg(2+)</name>
        <dbReference type="ChEBI" id="CHEBI:18420"/>
    </ligand>
</feature>
<evidence type="ECO:0000256" key="3">
    <source>
        <dbReference type="ARBA" id="ARBA00022759"/>
    </source>
</evidence>
<keyword evidence="3 11" id="KW-0255">Endonuclease</keyword>
<dbReference type="OrthoDB" id="34330at2157"/>
<evidence type="ECO:0000256" key="5">
    <source>
        <dbReference type="ARBA" id="ARBA00022801"/>
    </source>
</evidence>
<reference evidence="13" key="2">
    <citation type="submission" date="2020-09" db="EMBL/GenBank/DDBJ databases">
        <authorList>
            <person name="Sun Q."/>
            <person name="Ohkuma M."/>
        </authorList>
    </citation>
    <scope>NUCLEOTIDE SEQUENCE</scope>
    <source>
        <strain evidence="13">JCM 11219</strain>
    </source>
</reference>
<evidence type="ECO:0000313" key="13">
    <source>
        <dbReference type="EMBL" id="GGI67690.1"/>
    </source>
</evidence>
<reference evidence="13" key="1">
    <citation type="journal article" date="2014" name="Int. J. Syst. Evol. Microbiol.">
        <title>Complete genome sequence of Corynebacterium casei LMG S-19264T (=DSM 44701T), isolated from a smear-ripened cheese.</title>
        <authorList>
            <consortium name="US DOE Joint Genome Institute (JGI-PGF)"/>
            <person name="Walter F."/>
            <person name="Albersmeier A."/>
            <person name="Kalinowski J."/>
            <person name="Ruckert C."/>
        </authorList>
    </citation>
    <scope>NUCLEOTIDE SEQUENCE</scope>
    <source>
        <strain evidence="13">JCM 11219</strain>
    </source>
</reference>
<dbReference type="InterPro" id="IPR002732">
    <property type="entry name" value="Hjc"/>
</dbReference>
<comment type="subunit">
    <text evidence="11">Homodimer.</text>
</comment>
<evidence type="ECO:0000256" key="10">
    <source>
        <dbReference type="ARBA" id="ARBA00029354"/>
    </source>
</evidence>
<comment type="function">
    <text evidence="11">A structure-specific endonuclease that resolves Holliday junction (HJ) intermediates during genetic recombination. Cleaves 4-way DNA junctions introducing paired nicks in opposing strands, leaving a 5'-terminal phosphate and a 3'-terminal hydroxyl group that are subsequently ligated to produce recombinant products.</text>
</comment>
<evidence type="ECO:0000256" key="8">
    <source>
        <dbReference type="ARBA" id="ARBA00023172"/>
    </source>
</evidence>
<dbReference type="GeneID" id="76206770"/>
<feature type="active site" evidence="11">
    <location>
        <position position="32"/>
    </location>
</feature>
<sequence>MSLPKRKGSAHERALANKLWDMGLAVLRGCSSGGGVRKRFVPDIVAMGPGFVLIFEAKYRSERNPIRIEEEKIARLLEFAQRAKGDAYVAIKFRGDDWRFLPVTSKEGLLVKPEDLGNAYTLEQLINKYMSKSLMEYLK</sequence>
<dbReference type="PANTHER" id="PTHR39651:SF1">
    <property type="entry name" value="HOLLIDAY JUNCTION RESOLVASE HJC"/>
    <property type="match status" value="1"/>
</dbReference>
<dbReference type="Pfam" id="PF01870">
    <property type="entry name" value="Hjc"/>
    <property type="match status" value="1"/>
</dbReference>
<dbReference type="GO" id="GO:0008821">
    <property type="term" value="F:crossover junction DNA endonuclease activity"/>
    <property type="evidence" value="ECO:0007669"/>
    <property type="project" value="UniProtKB-UniRule"/>
</dbReference>
<dbReference type="EMBL" id="AP026830">
    <property type="protein sequence ID" value="BDR92132.1"/>
    <property type="molecule type" value="Genomic_DNA"/>
</dbReference>
<dbReference type="NCBIfam" id="NF040854">
    <property type="entry name" value="Hol_resolv_Hjc"/>
    <property type="match status" value="1"/>
</dbReference>
<evidence type="ECO:0000313" key="15">
    <source>
        <dbReference type="Proteomes" id="UP001060771"/>
    </source>
</evidence>
<dbReference type="EC" id="3.1.21.10" evidence="11"/>
<keyword evidence="8 11" id="KW-0233">DNA recombination</keyword>
<keyword evidence="13" id="KW-0067">ATP-binding</keyword>
<comment type="cofactor">
    <cofactor evidence="11">
        <name>Mg(2+)</name>
        <dbReference type="ChEBI" id="CHEBI:18420"/>
    </cofactor>
    <text evidence="11">Binds 1 Mg(2+) ion per subunit.</text>
</comment>
<evidence type="ECO:0000256" key="4">
    <source>
        <dbReference type="ARBA" id="ARBA00022763"/>
    </source>
</evidence>
<feature type="binding site" evidence="11">
    <location>
        <position position="56"/>
    </location>
    <ligand>
        <name>Mg(2+)</name>
        <dbReference type="ChEBI" id="CHEBI:18420"/>
    </ligand>
</feature>
<dbReference type="HAMAP" id="MF_01490">
    <property type="entry name" value="HJ_Resolv_Hjc"/>
    <property type="match status" value="1"/>
</dbReference>
<organism evidence="13 14">
    <name type="scientific">Vulcanisaeta souniana JCM 11219</name>
    <dbReference type="NCBI Taxonomy" id="1293586"/>
    <lineage>
        <taxon>Archaea</taxon>
        <taxon>Thermoproteota</taxon>
        <taxon>Thermoprotei</taxon>
        <taxon>Thermoproteales</taxon>
        <taxon>Thermoproteaceae</taxon>
        <taxon>Vulcanisaeta</taxon>
    </lineage>
</organism>
<dbReference type="GO" id="GO:0004386">
    <property type="term" value="F:helicase activity"/>
    <property type="evidence" value="ECO:0007669"/>
    <property type="project" value="UniProtKB-KW"/>
</dbReference>
<keyword evidence="2 11" id="KW-0479">Metal-binding</keyword>
<dbReference type="GO" id="GO:0000287">
    <property type="term" value="F:magnesium ion binding"/>
    <property type="evidence" value="ECO:0007669"/>
    <property type="project" value="UniProtKB-UniRule"/>
</dbReference>
<evidence type="ECO:0000256" key="11">
    <source>
        <dbReference type="HAMAP-Rule" id="MF_01490"/>
    </source>
</evidence>
<evidence type="ECO:0000256" key="6">
    <source>
        <dbReference type="ARBA" id="ARBA00022842"/>
    </source>
</evidence>
<proteinExistence type="inferred from homology"/>
<comment type="similarity">
    <text evidence="11">Belongs to the Holliday junction resolvase Hjc family.</text>
</comment>
<keyword evidence="5 11" id="KW-0378">Hydrolase</keyword>
<keyword evidence="6 11" id="KW-0460">Magnesium</keyword>
<keyword evidence="1 11" id="KW-0540">Nuclease</keyword>
<evidence type="ECO:0000313" key="14">
    <source>
        <dbReference type="Proteomes" id="UP000657075"/>
    </source>
</evidence>
<dbReference type="InterPro" id="IPR011335">
    <property type="entry name" value="Restrct_endonuc-II-like"/>
</dbReference>
<dbReference type="GO" id="GO:0003677">
    <property type="term" value="F:DNA binding"/>
    <property type="evidence" value="ECO:0007669"/>
    <property type="project" value="UniProtKB-KW"/>
</dbReference>
<dbReference type="RefSeq" id="WP_188602230.1">
    <property type="nucleotide sequence ID" value="NZ_AP026830.1"/>
</dbReference>
<keyword evidence="13" id="KW-0347">Helicase</keyword>
<gene>
    <name evidence="11" type="primary">hjc</name>
    <name evidence="13" type="ORF">GCM10007112_00830</name>
    <name evidence="12" type="ORF">Vsou_12250</name>
</gene>
<reference evidence="15" key="3">
    <citation type="submission" date="2022-09" db="EMBL/GenBank/DDBJ databases">
        <title>Complete genome sequence of Vulcanisaeta souniana.</title>
        <authorList>
            <person name="Kato S."/>
            <person name="Itoh T."/>
            <person name="Ohkuma M."/>
        </authorList>
    </citation>
    <scope>NUCLEOTIDE SEQUENCE [LARGE SCALE GENOMIC DNA]</scope>
    <source>
        <strain evidence="15">JCM 11219</strain>
    </source>
</reference>
<name>A0A830DY05_9CREN</name>
<dbReference type="EMBL" id="BMNM01000001">
    <property type="protein sequence ID" value="GGI67690.1"/>
    <property type="molecule type" value="Genomic_DNA"/>
</dbReference>
<evidence type="ECO:0000256" key="9">
    <source>
        <dbReference type="ARBA" id="ARBA00023204"/>
    </source>
</evidence>
<protein>
    <recommendedName>
        <fullName evidence="11">Crossover junction endodeoxyribonuclease Hjc</fullName>
        <shortName evidence="11">Hjc</shortName>
        <ecNumber evidence="11">3.1.21.10</ecNumber>
    </recommendedName>
    <alternativeName>
        <fullName evidence="11">Holliday junction resolvase Hjc</fullName>
    </alternativeName>
</protein>
<dbReference type="SUPFAM" id="SSF52980">
    <property type="entry name" value="Restriction endonuclease-like"/>
    <property type="match status" value="1"/>
</dbReference>
<evidence type="ECO:0000256" key="2">
    <source>
        <dbReference type="ARBA" id="ARBA00022723"/>
    </source>
</evidence>
<dbReference type="GO" id="GO:0006310">
    <property type="term" value="P:DNA recombination"/>
    <property type="evidence" value="ECO:0007669"/>
    <property type="project" value="UniProtKB-UniRule"/>
</dbReference>
<dbReference type="PANTHER" id="PTHR39651">
    <property type="entry name" value="HOLLIDAY JUNCTION RESOLVASE HJC"/>
    <property type="match status" value="1"/>
</dbReference>
<dbReference type="InterPro" id="IPR011856">
    <property type="entry name" value="tRNA_endonuc-like_dom_sf"/>
</dbReference>
<evidence type="ECO:0000256" key="1">
    <source>
        <dbReference type="ARBA" id="ARBA00022722"/>
    </source>
</evidence>